<dbReference type="Gene3D" id="3.30.70.330">
    <property type="match status" value="1"/>
</dbReference>
<organism evidence="9">
    <name type="scientific">Petromyzon marinus</name>
    <name type="common">Sea lamprey</name>
    <dbReference type="NCBI Taxonomy" id="7757"/>
    <lineage>
        <taxon>Eukaryota</taxon>
        <taxon>Metazoa</taxon>
        <taxon>Chordata</taxon>
        <taxon>Craniata</taxon>
        <taxon>Vertebrata</taxon>
        <taxon>Cyclostomata</taxon>
        <taxon>Hyperoartia</taxon>
        <taxon>Petromyzontiformes</taxon>
        <taxon>Petromyzontidae</taxon>
        <taxon>Petromyzon</taxon>
    </lineage>
</organism>
<dbReference type="PANTHER" id="PTHR12059">
    <property type="entry name" value="RIBOSOMAL PROTEIN L23-RELATED"/>
    <property type="match status" value="1"/>
</dbReference>
<dbReference type="AlphaFoldDB" id="S4RKU7"/>
<dbReference type="OMA" id="PNFWLKL"/>
<dbReference type="GO" id="GO:0003735">
    <property type="term" value="F:structural constituent of ribosome"/>
    <property type="evidence" value="ECO:0007669"/>
    <property type="project" value="InterPro"/>
</dbReference>
<dbReference type="STRING" id="7757.ENSPMAP00000005830"/>
<keyword evidence="5" id="KW-0687">Ribonucleoprotein</keyword>
<protein>
    <recommendedName>
        <fullName evidence="6">Large ribosomal subunit protein uL23m</fullName>
    </recommendedName>
    <alternativeName>
        <fullName evidence="7">39S ribosomal protein L23, mitochondrial</fullName>
    </alternativeName>
</protein>
<dbReference type="SUPFAM" id="SSF54189">
    <property type="entry name" value="Ribosomal proteins S24e, L23 and L15e"/>
    <property type="match status" value="1"/>
</dbReference>
<dbReference type="InterPro" id="IPR012677">
    <property type="entry name" value="Nucleotide-bd_a/b_plait_sf"/>
</dbReference>
<dbReference type="RefSeq" id="XP_032813881.1">
    <property type="nucleotide sequence ID" value="XM_032957990.1"/>
</dbReference>
<proteinExistence type="inferred from homology"/>
<name>S4RKU7_PETMA</name>
<dbReference type="Pfam" id="PF00276">
    <property type="entry name" value="Ribosomal_L23"/>
    <property type="match status" value="1"/>
</dbReference>
<sequence>MARRVLMPIYQYGNPQLRVFRTNFFMKMVRPGKELPEDTVQFRVSMEMTKFDVKNYLQKIYNVSVAEVRTRIQYGSNKKKNHLNQHLKKPDYKVAYVQLAQGQTFTFPNLFPEKETKEEDPESLEAFERMFRENEEQRKKGDTRRGNMNEWFNL</sequence>
<keyword evidence="10" id="KW-1185">Reference proteome</keyword>
<dbReference type="KEGG" id="pmrn:116944402"/>
<feature type="compositionally biased region" description="Basic and acidic residues" evidence="8">
    <location>
        <begin position="131"/>
        <end position="147"/>
    </location>
</feature>
<dbReference type="HOGENOM" id="CLU_103097_1_1_1"/>
<evidence type="ECO:0000256" key="2">
    <source>
        <dbReference type="ARBA" id="ARBA00006700"/>
    </source>
</evidence>
<dbReference type="GO" id="GO:0032543">
    <property type="term" value="P:mitochondrial translation"/>
    <property type="evidence" value="ECO:0007669"/>
    <property type="project" value="TreeGrafter"/>
</dbReference>
<evidence type="ECO:0000256" key="3">
    <source>
        <dbReference type="ARBA" id="ARBA00022980"/>
    </source>
</evidence>
<dbReference type="InterPro" id="IPR013025">
    <property type="entry name" value="Ribosomal_uL23-like"/>
</dbReference>
<dbReference type="CTD" id="6150"/>
<accession>S4RKU7</accession>
<evidence type="ECO:0000313" key="9">
    <source>
        <dbReference type="Ensembl" id="ENSPMAP00000005830.1"/>
    </source>
</evidence>
<evidence type="ECO:0000256" key="1">
    <source>
        <dbReference type="ARBA" id="ARBA00004173"/>
    </source>
</evidence>
<evidence type="ECO:0000256" key="5">
    <source>
        <dbReference type="ARBA" id="ARBA00023274"/>
    </source>
</evidence>
<dbReference type="Proteomes" id="UP001318040">
    <property type="component" value="Chromosome 21"/>
</dbReference>
<comment type="subcellular location">
    <subcellularLocation>
        <location evidence="1">Mitochondrion</location>
    </subcellularLocation>
</comment>
<keyword evidence="4" id="KW-0496">Mitochondrion</keyword>
<reference evidence="11" key="1">
    <citation type="submission" date="2025-04" db="UniProtKB">
        <authorList>
            <consortium name="RefSeq"/>
        </authorList>
    </citation>
    <scope>IDENTIFICATION</scope>
    <source>
        <tissue evidence="11">Sperm</tissue>
    </source>
</reference>
<dbReference type="Ensembl" id="ENSPMAT00000005857.1">
    <property type="protein sequence ID" value="ENSPMAP00000005830.1"/>
    <property type="gene ID" value="ENSPMAG00000005259.1"/>
</dbReference>
<reference evidence="9" key="2">
    <citation type="submission" date="2025-05" db="UniProtKB">
        <authorList>
            <consortium name="Ensembl"/>
        </authorList>
    </citation>
    <scope>IDENTIFICATION</scope>
</reference>
<evidence type="ECO:0000256" key="8">
    <source>
        <dbReference type="SAM" id="MobiDB-lite"/>
    </source>
</evidence>
<comment type="similarity">
    <text evidence="2">Belongs to the universal ribosomal protein uL23 family.</text>
</comment>
<evidence type="ECO:0000313" key="11">
    <source>
        <dbReference type="RefSeq" id="XP_032813881.1"/>
    </source>
</evidence>
<evidence type="ECO:0000256" key="4">
    <source>
        <dbReference type="ARBA" id="ARBA00023128"/>
    </source>
</evidence>
<gene>
    <name evidence="9 11" type="primary">LOC116944402</name>
</gene>
<dbReference type="GeneTree" id="ENSGT00390000007739"/>
<dbReference type="FunFam" id="3.30.70.330:FF:000284">
    <property type="entry name" value="39S ribosomal protein L23, mitochondrial"/>
    <property type="match status" value="1"/>
</dbReference>
<evidence type="ECO:0000313" key="10">
    <source>
        <dbReference type="Proteomes" id="UP001318040"/>
    </source>
</evidence>
<dbReference type="OrthoDB" id="275582at2759"/>
<evidence type="ECO:0000256" key="7">
    <source>
        <dbReference type="ARBA" id="ARBA00041375"/>
    </source>
</evidence>
<evidence type="ECO:0000256" key="6">
    <source>
        <dbReference type="ARBA" id="ARBA00039977"/>
    </source>
</evidence>
<dbReference type="GO" id="GO:0005762">
    <property type="term" value="C:mitochondrial large ribosomal subunit"/>
    <property type="evidence" value="ECO:0007669"/>
    <property type="project" value="TreeGrafter"/>
</dbReference>
<dbReference type="PANTHER" id="PTHR12059:SF5">
    <property type="entry name" value="LARGE RIBOSOMAL SUBUNIT PROTEIN UL23M"/>
    <property type="match status" value="1"/>
</dbReference>
<keyword evidence="3" id="KW-0689">Ribosomal protein</keyword>
<dbReference type="InterPro" id="IPR012678">
    <property type="entry name" value="Ribosomal_uL23/eL15/eS24_sf"/>
</dbReference>
<feature type="region of interest" description="Disordered" evidence="8">
    <location>
        <begin position="131"/>
        <end position="154"/>
    </location>
</feature>
<dbReference type="GeneID" id="116944402"/>